<dbReference type="NCBIfam" id="TIGR03066">
    <property type="entry name" value="Gem_osc_para_1"/>
    <property type="match status" value="1"/>
</dbReference>
<keyword evidence="1" id="KW-0732">Signal</keyword>
<dbReference type="RefSeq" id="WP_171472315.1">
    <property type="nucleotide sequence ID" value="NZ_CP053452.2"/>
</dbReference>
<dbReference type="Proteomes" id="UP000503447">
    <property type="component" value="Chromosome"/>
</dbReference>
<evidence type="ECO:0000313" key="3">
    <source>
        <dbReference type="Proteomes" id="UP000503447"/>
    </source>
</evidence>
<name>A0A6M5YRT8_9BACT</name>
<dbReference type="KEGG" id="ftj:FTUN_4356"/>
<dbReference type="EMBL" id="CP053452">
    <property type="protein sequence ID" value="QJW96797.1"/>
    <property type="molecule type" value="Genomic_DNA"/>
</dbReference>
<organism evidence="2 3">
    <name type="scientific">Frigoriglobus tundricola</name>
    <dbReference type="NCBI Taxonomy" id="2774151"/>
    <lineage>
        <taxon>Bacteria</taxon>
        <taxon>Pseudomonadati</taxon>
        <taxon>Planctomycetota</taxon>
        <taxon>Planctomycetia</taxon>
        <taxon>Gemmatales</taxon>
        <taxon>Gemmataceae</taxon>
        <taxon>Frigoriglobus</taxon>
    </lineage>
</organism>
<sequence>MRVLFATVAALVMVGFAGAADEKIDAKKLIGKWEPKDAKKGEDFVMEFAEKGKLIVTFNAKGKETKFEGTYKLEGNKIEVAMSLNGKEVKEAHTVTKLTDDELVSTDPKGKEETLKRVKK</sequence>
<keyword evidence="3" id="KW-1185">Reference proteome</keyword>
<evidence type="ECO:0008006" key="4">
    <source>
        <dbReference type="Google" id="ProtNLM"/>
    </source>
</evidence>
<reference evidence="3" key="1">
    <citation type="submission" date="2020-05" db="EMBL/GenBank/DDBJ databases">
        <title>Frigoriglobus tundricola gen. nov., sp. nov., a psychrotolerant cellulolytic planctomycete of the family Gemmataceae with two divergent copies of 16S rRNA gene.</title>
        <authorList>
            <person name="Kulichevskaya I.S."/>
            <person name="Ivanova A.A."/>
            <person name="Naumoff D.G."/>
            <person name="Beletsky A.V."/>
            <person name="Rijpstra W.I.C."/>
            <person name="Sinninghe Damste J.S."/>
            <person name="Mardanov A.V."/>
            <person name="Ravin N.V."/>
            <person name="Dedysh S.N."/>
        </authorList>
    </citation>
    <scope>NUCLEOTIDE SEQUENCE [LARGE SCALE GENOMIC DNA]</scope>
    <source>
        <strain evidence="3">PL17</strain>
    </source>
</reference>
<feature type="chain" id="PRO_5026673464" description="Lipocalin-like domain-containing protein" evidence="1">
    <location>
        <begin position="20"/>
        <end position="120"/>
    </location>
</feature>
<gene>
    <name evidence="2" type="ORF">FTUN_4356</name>
</gene>
<accession>A0A6M5YRT8</accession>
<protein>
    <recommendedName>
        <fullName evidence="4">Lipocalin-like domain-containing protein</fullName>
    </recommendedName>
</protein>
<evidence type="ECO:0000313" key="2">
    <source>
        <dbReference type="EMBL" id="QJW96797.1"/>
    </source>
</evidence>
<evidence type="ECO:0000256" key="1">
    <source>
        <dbReference type="SAM" id="SignalP"/>
    </source>
</evidence>
<dbReference type="Gene3D" id="2.40.128.370">
    <property type="match status" value="1"/>
</dbReference>
<proteinExistence type="predicted"/>
<feature type="signal peptide" evidence="1">
    <location>
        <begin position="1"/>
        <end position="19"/>
    </location>
</feature>
<dbReference type="AlphaFoldDB" id="A0A6M5YRT8"/>